<reference evidence="1 2" key="1">
    <citation type="submission" date="2021-03" db="EMBL/GenBank/DDBJ databases">
        <title>Paenibacillus artemisicola MWE-103 whole genome sequence.</title>
        <authorList>
            <person name="Ham Y.J."/>
        </authorList>
    </citation>
    <scope>NUCLEOTIDE SEQUENCE [LARGE SCALE GENOMIC DNA]</scope>
    <source>
        <strain evidence="1 2">MWE-103</strain>
    </source>
</reference>
<comment type="caution">
    <text evidence="1">The sequence shown here is derived from an EMBL/GenBank/DDBJ whole genome shotgun (WGS) entry which is preliminary data.</text>
</comment>
<sequence length="92" mass="9951">MTTIFSIVKQYSKAIFLDQTRQLSTAPASYQPDVKAYAAGTLEVGGALQPSGLYVETIDDALLAGTITLDQHAEILNLNPDMPRRPQAQTAE</sequence>
<dbReference type="RefSeq" id="WP_208850045.1">
    <property type="nucleotide sequence ID" value="NZ_JAGGDJ010000032.1"/>
</dbReference>
<proteinExistence type="predicted"/>
<evidence type="ECO:0000313" key="2">
    <source>
        <dbReference type="Proteomes" id="UP000670947"/>
    </source>
</evidence>
<gene>
    <name evidence="1" type="ORF">I8J29_24455</name>
</gene>
<organism evidence="1 2">
    <name type="scientific">Paenibacillus artemisiicola</name>
    <dbReference type="NCBI Taxonomy" id="1172618"/>
    <lineage>
        <taxon>Bacteria</taxon>
        <taxon>Bacillati</taxon>
        <taxon>Bacillota</taxon>
        <taxon>Bacilli</taxon>
        <taxon>Bacillales</taxon>
        <taxon>Paenibacillaceae</taxon>
        <taxon>Paenibacillus</taxon>
    </lineage>
</organism>
<name>A0ABS3WGU5_9BACL</name>
<protein>
    <submittedName>
        <fullName evidence="1">Uncharacterized protein</fullName>
    </submittedName>
</protein>
<evidence type="ECO:0000313" key="1">
    <source>
        <dbReference type="EMBL" id="MBO7747341.1"/>
    </source>
</evidence>
<dbReference type="Proteomes" id="UP000670947">
    <property type="component" value="Unassembled WGS sequence"/>
</dbReference>
<keyword evidence="2" id="KW-1185">Reference proteome</keyword>
<dbReference type="EMBL" id="JAGGDJ010000032">
    <property type="protein sequence ID" value="MBO7747341.1"/>
    <property type="molecule type" value="Genomic_DNA"/>
</dbReference>
<accession>A0ABS3WGU5</accession>